<dbReference type="AlphaFoldDB" id="A0A316ET79"/>
<sequence length="166" mass="18503">MLPANPVHNARDVSDVLGWGADLDPKDRPGYPRERTPPRVQGPPLDELVPQPRRIVVHHSVERPGITPIFGTSAPPTGISGALRHAAFQLSENDVRHWLLLMFADRINVVEGIAGDLSTGHIPNIFAEMGWAAEWKYNRPRFLMKIAVAGAVVGVAYLFRRRSRHR</sequence>
<keyword evidence="4" id="KW-1185">Reference proteome</keyword>
<keyword evidence="2" id="KW-0812">Transmembrane</keyword>
<name>A0A316ET79_9BURK</name>
<keyword evidence="2" id="KW-1133">Transmembrane helix</keyword>
<organism evidence="3 4">
    <name type="scientific">Cupriavidus plantarum</name>
    <dbReference type="NCBI Taxonomy" id="942865"/>
    <lineage>
        <taxon>Bacteria</taxon>
        <taxon>Pseudomonadati</taxon>
        <taxon>Pseudomonadota</taxon>
        <taxon>Betaproteobacteria</taxon>
        <taxon>Burkholderiales</taxon>
        <taxon>Burkholderiaceae</taxon>
        <taxon>Cupriavidus</taxon>
    </lineage>
</organism>
<evidence type="ECO:0000313" key="3">
    <source>
        <dbReference type="EMBL" id="PWK34203.1"/>
    </source>
</evidence>
<keyword evidence="2" id="KW-0472">Membrane</keyword>
<feature type="compositionally biased region" description="Basic and acidic residues" evidence="1">
    <location>
        <begin position="23"/>
        <end position="37"/>
    </location>
</feature>
<comment type="caution">
    <text evidence="3">The sequence shown here is derived from an EMBL/GenBank/DDBJ whole genome shotgun (WGS) entry which is preliminary data.</text>
</comment>
<feature type="region of interest" description="Disordered" evidence="1">
    <location>
        <begin position="18"/>
        <end position="47"/>
    </location>
</feature>
<evidence type="ECO:0000256" key="1">
    <source>
        <dbReference type="SAM" id="MobiDB-lite"/>
    </source>
</evidence>
<evidence type="ECO:0000313" key="4">
    <source>
        <dbReference type="Proteomes" id="UP000245754"/>
    </source>
</evidence>
<dbReference type="EMBL" id="QGGT01000003">
    <property type="protein sequence ID" value="PWK34203.1"/>
    <property type="molecule type" value="Genomic_DNA"/>
</dbReference>
<reference evidence="3 4" key="1">
    <citation type="submission" date="2018-05" db="EMBL/GenBank/DDBJ databases">
        <title>Genomic Encyclopedia of Type Strains, Phase IV (KMG-V): Genome sequencing to study the core and pangenomes of soil and plant-associated prokaryotes.</title>
        <authorList>
            <person name="Whitman W."/>
        </authorList>
    </citation>
    <scope>NUCLEOTIDE SEQUENCE [LARGE SCALE GENOMIC DNA]</scope>
    <source>
        <strain evidence="3 4">SLV-132</strain>
    </source>
</reference>
<evidence type="ECO:0000256" key="2">
    <source>
        <dbReference type="SAM" id="Phobius"/>
    </source>
</evidence>
<protein>
    <submittedName>
        <fullName evidence="3">Uncharacterized protein</fullName>
    </submittedName>
</protein>
<accession>A0A316ET79</accession>
<proteinExistence type="predicted"/>
<dbReference type="Proteomes" id="UP000245754">
    <property type="component" value="Unassembled WGS sequence"/>
</dbReference>
<feature type="transmembrane region" description="Helical" evidence="2">
    <location>
        <begin position="142"/>
        <end position="159"/>
    </location>
</feature>
<gene>
    <name evidence="3" type="ORF">C7419_103522</name>
</gene>